<evidence type="ECO:0008006" key="3">
    <source>
        <dbReference type="Google" id="ProtNLM"/>
    </source>
</evidence>
<dbReference type="AlphaFoldDB" id="A0A7V2T1I8"/>
<reference evidence="2" key="1">
    <citation type="journal article" date="2020" name="mSystems">
        <title>Genome- and Community-Level Interaction Insights into Carbon Utilization and Element Cycling Functions of Hydrothermarchaeota in Hydrothermal Sediment.</title>
        <authorList>
            <person name="Zhou Z."/>
            <person name="Liu Y."/>
            <person name="Xu W."/>
            <person name="Pan J."/>
            <person name="Luo Z.H."/>
            <person name="Li M."/>
        </authorList>
    </citation>
    <scope>NUCLEOTIDE SEQUENCE [LARGE SCALE GENOMIC DNA]</scope>
    <source>
        <strain evidence="2">HyVt-493</strain>
    </source>
</reference>
<keyword evidence="1" id="KW-0472">Membrane</keyword>
<gene>
    <name evidence="2" type="ORF">ENJ51_11640</name>
</gene>
<keyword evidence="1" id="KW-0812">Transmembrane</keyword>
<sequence>MPFTTFHMGLGIFTKALLQGSFSLMVFGWAQIVMDIQPLIVIITGEGHLHGFSHTYIGATLLAIVAALTGKYLSEIGLIIFAISNKDNLIKIAWWVVFLSAFIGTFSHVLLDSIMHSDVEPFYPLTRQNDFWQLLTIEQIHKLCMYSGFIGAGIYYYVQFKIRNKATTPKK</sequence>
<protein>
    <recommendedName>
        <fullName evidence="3">Hydrolase</fullName>
    </recommendedName>
</protein>
<feature type="transmembrane region" description="Helical" evidence="1">
    <location>
        <begin position="92"/>
        <end position="111"/>
    </location>
</feature>
<comment type="caution">
    <text evidence="2">The sequence shown here is derived from an EMBL/GenBank/DDBJ whole genome shotgun (WGS) entry which is preliminary data.</text>
</comment>
<dbReference type="Pfam" id="PF04307">
    <property type="entry name" value="YdjM"/>
    <property type="match status" value="1"/>
</dbReference>
<keyword evidence="1" id="KW-1133">Transmembrane helix</keyword>
<proteinExistence type="predicted"/>
<evidence type="ECO:0000256" key="1">
    <source>
        <dbReference type="SAM" id="Phobius"/>
    </source>
</evidence>
<evidence type="ECO:0000313" key="2">
    <source>
        <dbReference type="EMBL" id="HFC93451.1"/>
    </source>
</evidence>
<dbReference type="InterPro" id="IPR007404">
    <property type="entry name" value="YdjM-like"/>
</dbReference>
<organism evidence="2">
    <name type="scientific">Leucothrix mucor</name>
    <dbReference type="NCBI Taxonomy" id="45248"/>
    <lineage>
        <taxon>Bacteria</taxon>
        <taxon>Pseudomonadati</taxon>
        <taxon>Pseudomonadota</taxon>
        <taxon>Gammaproteobacteria</taxon>
        <taxon>Thiotrichales</taxon>
        <taxon>Thiotrichaceae</taxon>
        <taxon>Leucothrix</taxon>
    </lineage>
</organism>
<feature type="transmembrane region" description="Helical" evidence="1">
    <location>
        <begin position="56"/>
        <end position="80"/>
    </location>
</feature>
<accession>A0A7V2T1I8</accession>
<name>A0A7V2T1I8_LEUMU</name>
<dbReference type="Proteomes" id="UP000885750">
    <property type="component" value="Unassembled WGS sequence"/>
</dbReference>
<feature type="transmembrane region" description="Helical" evidence="1">
    <location>
        <begin position="21"/>
        <end position="44"/>
    </location>
</feature>
<dbReference type="EMBL" id="DRMS01000439">
    <property type="protein sequence ID" value="HFC93451.1"/>
    <property type="molecule type" value="Genomic_DNA"/>
</dbReference>
<feature type="transmembrane region" description="Helical" evidence="1">
    <location>
        <begin position="131"/>
        <end position="158"/>
    </location>
</feature>